<keyword evidence="4" id="KW-1185">Reference proteome</keyword>
<dbReference type="RefSeq" id="WP_187569571.1">
    <property type="nucleotide sequence ID" value="NZ_CP060711.1"/>
</dbReference>
<dbReference type="CDD" id="cd08899">
    <property type="entry name" value="SRPBCC_CalC_Aha1-like_6"/>
    <property type="match status" value="1"/>
</dbReference>
<evidence type="ECO:0000313" key="3">
    <source>
        <dbReference type="EMBL" id="QNN45804.1"/>
    </source>
</evidence>
<dbReference type="InterPro" id="IPR013538">
    <property type="entry name" value="ASHA1/2-like_C"/>
</dbReference>
<dbReference type="Proteomes" id="UP000515977">
    <property type="component" value="Chromosome"/>
</dbReference>
<organism evidence="3 4">
    <name type="scientific">Thermomonas brevis</name>
    <dbReference type="NCBI Taxonomy" id="215691"/>
    <lineage>
        <taxon>Bacteria</taxon>
        <taxon>Pseudomonadati</taxon>
        <taxon>Pseudomonadota</taxon>
        <taxon>Gammaproteobacteria</taxon>
        <taxon>Lysobacterales</taxon>
        <taxon>Lysobacteraceae</taxon>
        <taxon>Thermomonas</taxon>
    </lineage>
</organism>
<comment type="similarity">
    <text evidence="1">Belongs to the AHA1 family.</text>
</comment>
<dbReference type="Gene3D" id="3.30.530.20">
    <property type="match status" value="1"/>
</dbReference>
<reference evidence="3 4" key="1">
    <citation type="submission" date="2020-08" db="EMBL/GenBank/DDBJ databases">
        <title>Genome sequence of Thermomonas brevis KACC 16975T.</title>
        <authorList>
            <person name="Hyun D.-W."/>
            <person name="Bae J.-W."/>
        </authorList>
    </citation>
    <scope>NUCLEOTIDE SEQUENCE [LARGE SCALE GENOMIC DNA]</scope>
    <source>
        <strain evidence="3 4">KACC 16975</strain>
    </source>
</reference>
<proteinExistence type="inferred from homology"/>
<evidence type="ECO:0000256" key="1">
    <source>
        <dbReference type="ARBA" id="ARBA00006817"/>
    </source>
</evidence>
<dbReference type="AlphaFoldDB" id="A0A7G9QR29"/>
<sequence length="169" mass="18446">MDQDSIPSGRIALAGSGYEGRLERVFGHDAEKVWAMLVEPAAMAQWLAPGVIERRQGGAVRIDFADSGIVIDSAVTAFEPRRLLEYSWSSGGQPQRPLRWELHPCDGGTRLELGVRVPKEEDPAKACAGFEGHLEMLAAALEGVPIRFPFDLFVQARKAYAEQVAGLQS</sequence>
<protein>
    <submittedName>
        <fullName evidence="3">SRPBCC family protein</fullName>
    </submittedName>
</protein>
<gene>
    <name evidence="3" type="ORF">H9L17_11435</name>
</gene>
<evidence type="ECO:0000259" key="2">
    <source>
        <dbReference type="Pfam" id="PF08327"/>
    </source>
</evidence>
<feature type="domain" description="Activator of Hsp90 ATPase homologue 1/2-like C-terminal" evidence="2">
    <location>
        <begin position="30"/>
        <end position="142"/>
    </location>
</feature>
<dbReference type="KEGG" id="tbv:H9L17_11435"/>
<dbReference type="EMBL" id="CP060711">
    <property type="protein sequence ID" value="QNN45804.1"/>
    <property type="molecule type" value="Genomic_DNA"/>
</dbReference>
<dbReference type="InterPro" id="IPR023393">
    <property type="entry name" value="START-like_dom_sf"/>
</dbReference>
<evidence type="ECO:0000313" key="4">
    <source>
        <dbReference type="Proteomes" id="UP000515977"/>
    </source>
</evidence>
<dbReference type="SUPFAM" id="SSF55961">
    <property type="entry name" value="Bet v1-like"/>
    <property type="match status" value="1"/>
</dbReference>
<accession>A0A7G9QR29</accession>
<name>A0A7G9QR29_9GAMM</name>
<dbReference type="Pfam" id="PF08327">
    <property type="entry name" value="AHSA1"/>
    <property type="match status" value="1"/>
</dbReference>